<evidence type="ECO:0000256" key="1">
    <source>
        <dbReference type="SAM" id="Coils"/>
    </source>
</evidence>
<comment type="caution">
    <text evidence="2">The sequence shown here is derived from an EMBL/GenBank/DDBJ whole genome shotgun (WGS) entry which is preliminary data.</text>
</comment>
<dbReference type="Proteomes" id="UP001595904">
    <property type="component" value="Unassembled WGS sequence"/>
</dbReference>
<accession>A0ABV8SJ26</accession>
<keyword evidence="1" id="KW-0175">Coiled coil</keyword>
<reference evidence="3" key="1">
    <citation type="journal article" date="2019" name="Int. J. Syst. Evol. Microbiol.">
        <title>The Global Catalogue of Microorganisms (GCM) 10K type strain sequencing project: providing services to taxonomists for standard genome sequencing and annotation.</title>
        <authorList>
            <consortium name="The Broad Institute Genomics Platform"/>
            <consortium name="The Broad Institute Genome Sequencing Center for Infectious Disease"/>
            <person name="Wu L."/>
            <person name="Ma J."/>
        </authorList>
    </citation>
    <scope>NUCLEOTIDE SEQUENCE [LARGE SCALE GENOMIC DNA]</scope>
    <source>
        <strain evidence="3">CGMCC 1.10759</strain>
    </source>
</reference>
<organism evidence="2 3">
    <name type="scientific">Steroidobacter flavus</name>
    <dbReference type="NCBI Taxonomy" id="1842136"/>
    <lineage>
        <taxon>Bacteria</taxon>
        <taxon>Pseudomonadati</taxon>
        <taxon>Pseudomonadota</taxon>
        <taxon>Gammaproteobacteria</taxon>
        <taxon>Steroidobacterales</taxon>
        <taxon>Steroidobacteraceae</taxon>
        <taxon>Steroidobacter</taxon>
    </lineage>
</organism>
<protein>
    <submittedName>
        <fullName evidence="2">Uncharacterized protein</fullName>
    </submittedName>
</protein>
<evidence type="ECO:0000313" key="3">
    <source>
        <dbReference type="Proteomes" id="UP001595904"/>
    </source>
</evidence>
<evidence type="ECO:0000313" key="2">
    <source>
        <dbReference type="EMBL" id="MFC4307606.1"/>
    </source>
</evidence>
<sequence>MSDSDDTQSDRSHAISFLVNLRDDPRLRAKALCLPNRLTAEQAATKERAIKLGISLAEYGAELKSLSDEELSAKVREAKELIEKRRIAEEAKFHFNQAGALADVSYWSVWPDWSIDERIALALDRDPRVVNSKMIQPYINVSQVAKLFCDLVTLAEHTRRAGSSGLKVRTPPGEFLRWVERTKLVTIPHRLVAALEERGIQLTDWKDVADSQGATLSQCMATIDQLAETINSQKAAIKTLNEERDKLVLQASSSGPWPWGNHETPLLKQLVAAAEKFWRLYDPSDPSTAPTNTQVKSWLLERNVPDRVAEVFAQALRPPDLPPGPRR</sequence>
<proteinExistence type="predicted"/>
<name>A0ABV8SJ26_9GAMM</name>
<dbReference type="EMBL" id="JBHSDU010000001">
    <property type="protein sequence ID" value="MFC4307606.1"/>
    <property type="molecule type" value="Genomic_DNA"/>
</dbReference>
<feature type="coiled-coil region" evidence="1">
    <location>
        <begin position="223"/>
        <end position="250"/>
    </location>
</feature>
<gene>
    <name evidence="2" type="ORF">ACFPN2_00795</name>
</gene>
<dbReference type="RefSeq" id="WP_380594017.1">
    <property type="nucleotide sequence ID" value="NZ_JBHSDU010000001.1"/>
</dbReference>
<keyword evidence="3" id="KW-1185">Reference proteome</keyword>